<keyword evidence="2" id="KW-1185">Reference proteome</keyword>
<dbReference type="InterPro" id="IPR031322">
    <property type="entry name" value="Shikimate/glucono_kinase"/>
</dbReference>
<dbReference type="KEGG" id="bsen:DP114_21245"/>
<dbReference type="Proteomes" id="UP000503129">
    <property type="component" value="Chromosome"/>
</dbReference>
<evidence type="ECO:0000313" key="2">
    <source>
        <dbReference type="Proteomes" id="UP000503129"/>
    </source>
</evidence>
<accession>A0A856MIQ3</accession>
<dbReference type="Gene3D" id="3.40.50.300">
    <property type="entry name" value="P-loop containing nucleotide triphosphate hydrolases"/>
    <property type="match status" value="1"/>
</dbReference>
<keyword evidence="1" id="KW-0418">Kinase</keyword>
<dbReference type="EMBL" id="CP030118">
    <property type="protein sequence ID" value="QDL10084.1"/>
    <property type="molecule type" value="Genomic_DNA"/>
</dbReference>
<evidence type="ECO:0000313" key="1">
    <source>
        <dbReference type="EMBL" id="QDL10084.1"/>
    </source>
</evidence>
<name>A0A856MIQ3_9CYAN</name>
<dbReference type="GO" id="GO:0016301">
    <property type="term" value="F:kinase activity"/>
    <property type="evidence" value="ECO:0007669"/>
    <property type="project" value="UniProtKB-KW"/>
</dbReference>
<sequence length="195" mass="22568">MKSDIILIGPIGTGKTTIGALLAHRLSLPQYSMDERRWDYYKAIGYDEELAKHKRETEGFWGVYQYWKPFEAYAVERLLSEHNQCIIDFGAGHSVYEDAVLFQRVQQALAPYPNVVLLLRSPNEYESVQILNERNKYVPDDKPNINEHFIRHASNYELAKFTLYTKGKTPEETCSEILNLIKGKSLYGWNHSTSC</sequence>
<dbReference type="AlphaFoldDB" id="A0A856MIQ3"/>
<proteinExistence type="predicted"/>
<dbReference type="InterPro" id="IPR027417">
    <property type="entry name" value="P-loop_NTPase"/>
</dbReference>
<keyword evidence="1" id="KW-0808">Transferase</keyword>
<dbReference type="Pfam" id="PF01202">
    <property type="entry name" value="SKI"/>
    <property type="match status" value="1"/>
</dbReference>
<protein>
    <submittedName>
        <fullName evidence="1">Shikimate kinase</fullName>
    </submittedName>
</protein>
<organism evidence="1 2">
    <name type="scientific">Brasilonema sennae CENA114</name>
    <dbReference type="NCBI Taxonomy" id="415709"/>
    <lineage>
        <taxon>Bacteria</taxon>
        <taxon>Bacillati</taxon>
        <taxon>Cyanobacteriota</taxon>
        <taxon>Cyanophyceae</taxon>
        <taxon>Nostocales</taxon>
        <taxon>Scytonemataceae</taxon>
        <taxon>Brasilonema</taxon>
        <taxon>Bromeliae group (in: Brasilonema)</taxon>
    </lineage>
</organism>
<gene>
    <name evidence="1" type="ORF">DP114_21245</name>
</gene>
<dbReference type="RefSeq" id="WP_169265074.1">
    <property type="nucleotide sequence ID" value="NZ_CAWOXK010000001.1"/>
</dbReference>
<dbReference type="SUPFAM" id="SSF52540">
    <property type="entry name" value="P-loop containing nucleoside triphosphate hydrolases"/>
    <property type="match status" value="1"/>
</dbReference>
<reference evidence="1 2" key="1">
    <citation type="submission" date="2018-06" db="EMBL/GenBank/DDBJ databases">
        <title>Comparative genomics of Brasilonema spp. strains.</title>
        <authorList>
            <person name="Alvarenga D.O."/>
            <person name="Fiore M.F."/>
            <person name="Varani A.M."/>
        </authorList>
    </citation>
    <scope>NUCLEOTIDE SEQUENCE [LARGE SCALE GENOMIC DNA]</scope>
    <source>
        <strain evidence="1 2">CENA114</strain>
    </source>
</reference>